<accession>A0A388L8I1</accession>
<name>A0A388L8I1_CHABU</name>
<dbReference type="Gramene" id="GBG78606">
    <property type="protein sequence ID" value="GBG78606"/>
    <property type="gene ID" value="CBR_g27832"/>
</dbReference>
<proteinExistence type="predicted"/>
<sequence length="289" mass="32718">MCPILYQHGFGKTFAWEANYEVIGGFEVEDDTIKEIRKDFHQHRLETIGKWRVDDRLGAAYVILKHKNLTHWRPIAPAPADPAALAQRRVARALRCLLKRLSDNSTFYLNSISNLAGQLKATTVRMRSAGCEHVVGRCYDVKDMFSRIPHAAVKDAVRQLLRKYEDEGVKQVRVSMRGKICAISLNRRKMDGYVSIPLRRLMAAIEYDLRHAVVKCGQTLVRQVSDIPMGKSTSPILASITCAMAEMRFLRELGYDRRLVGGWRIVDDITIVVGLTAQAVSKGYQGQIF</sequence>
<organism evidence="1 2">
    <name type="scientific">Chara braunii</name>
    <name type="common">Braun's stonewort</name>
    <dbReference type="NCBI Taxonomy" id="69332"/>
    <lineage>
        <taxon>Eukaryota</taxon>
        <taxon>Viridiplantae</taxon>
        <taxon>Streptophyta</taxon>
        <taxon>Charophyceae</taxon>
        <taxon>Charales</taxon>
        <taxon>Characeae</taxon>
        <taxon>Chara</taxon>
    </lineage>
</organism>
<protein>
    <recommendedName>
        <fullName evidence="3">Reverse transcriptase domain-containing protein</fullName>
    </recommendedName>
</protein>
<evidence type="ECO:0000313" key="2">
    <source>
        <dbReference type="Proteomes" id="UP000265515"/>
    </source>
</evidence>
<dbReference type="Proteomes" id="UP000265515">
    <property type="component" value="Unassembled WGS sequence"/>
</dbReference>
<gene>
    <name evidence="1" type="ORF">CBR_g27832</name>
</gene>
<dbReference type="EMBL" id="BFEA01000299">
    <property type="protein sequence ID" value="GBG78606.1"/>
    <property type="molecule type" value="Genomic_DNA"/>
</dbReference>
<reference evidence="1 2" key="1">
    <citation type="journal article" date="2018" name="Cell">
        <title>The Chara Genome: Secondary Complexity and Implications for Plant Terrestrialization.</title>
        <authorList>
            <person name="Nishiyama T."/>
            <person name="Sakayama H."/>
            <person name="Vries J.D."/>
            <person name="Buschmann H."/>
            <person name="Saint-Marcoux D."/>
            <person name="Ullrich K.K."/>
            <person name="Haas F.B."/>
            <person name="Vanderstraeten L."/>
            <person name="Becker D."/>
            <person name="Lang D."/>
            <person name="Vosolsobe S."/>
            <person name="Rombauts S."/>
            <person name="Wilhelmsson P.K.I."/>
            <person name="Janitza P."/>
            <person name="Kern R."/>
            <person name="Heyl A."/>
            <person name="Rumpler F."/>
            <person name="Villalobos L.I.A.C."/>
            <person name="Clay J.M."/>
            <person name="Skokan R."/>
            <person name="Toyoda A."/>
            <person name="Suzuki Y."/>
            <person name="Kagoshima H."/>
            <person name="Schijlen E."/>
            <person name="Tajeshwar N."/>
            <person name="Catarino B."/>
            <person name="Hetherington A.J."/>
            <person name="Saltykova A."/>
            <person name="Bonnot C."/>
            <person name="Breuninger H."/>
            <person name="Symeonidi A."/>
            <person name="Radhakrishnan G.V."/>
            <person name="Van Nieuwerburgh F."/>
            <person name="Deforce D."/>
            <person name="Chang C."/>
            <person name="Karol K.G."/>
            <person name="Hedrich R."/>
            <person name="Ulvskov P."/>
            <person name="Glockner G."/>
            <person name="Delwiche C.F."/>
            <person name="Petrasek J."/>
            <person name="Van de Peer Y."/>
            <person name="Friml J."/>
            <person name="Beilby M."/>
            <person name="Dolan L."/>
            <person name="Kohara Y."/>
            <person name="Sugano S."/>
            <person name="Fujiyama A."/>
            <person name="Delaux P.-M."/>
            <person name="Quint M."/>
            <person name="TheiBen G."/>
            <person name="Hagemann M."/>
            <person name="Harholt J."/>
            <person name="Dunand C."/>
            <person name="Zachgo S."/>
            <person name="Langdale J."/>
            <person name="Maumus F."/>
            <person name="Straeten D.V.D."/>
            <person name="Gould S.B."/>
            <person name="Rensing S.A."/>
        </authorList>
    </citation>
    <scope>NUCLEOTIDE SEQUENCE [LARGE SCALE GENOMIC DNA]</scope>
    <source>
        <strain evidence="1 2">S276</strain>
    </source>
</reference>
<keyword evidence="2" id="KW-1185">Reference proteome</keyword>
<comment type="caution">
    <text evidence="1">The sequence shown here is derived from an EMBL/GenBank/DDBJ whole genome shotgun (WGS) entry which is preliminary data.</text>
</comment>
<evidence type="ECO:0000313" key="1">
    <source>
        <dbReference type="EMBL" id="GBG78606.1"/>
    </source>
</evidence>
<evidence type="ECO:0008006" key="3">
    <source>
        <dbReference type="Google" id="ProtNLM"/>
    </source>
</evidence>
<dbReference type="AlphaFoldDB" id="A0A388L8I1"/>